<dbReference type="AlphaFoldDB" id="A0A9P1D808"/>
<protein>
    <submittedName>
        <fullName evidence="10">Probable sulfate transporter 4.2</fullName>
    </submittedName>
</protein>
<name>A0A9P1D808_9DINO</name>
<evidence type="ECO:0000313" key="10">
    <source>
        <dbReference type="EMBL" id="CAL4791544.1"/>
    </source>
</evidence>
<feature type="transmembrane region" description="Helical" evidence="6">
    <location>
        <begin position="351"/>
        <end position="369"/>
    </location>
</feature>
<dbReference type="GO" id="GO:0055085">
    <property type="term" value="P:transmembrane transport"/>
    <property type="evidence" value="ECO:0007669"/>
    <property type="project" value="InterPro"/>
</dbReference>
<keyword evidence="4 6" id="KW-0472">Membrane</keyword>
<dbReference type="EMBL" id="CAMXCT010003391">
    <property type="protein sequence ID" value="CAI4004232.1"/>
    <property type="molecule type" value="Genomic_DNA"/>
</dbReference>
<accession>A0A9P1D808</accession>
<keyword evidence="3 6" id="KW-1133">Transmembrane helix</keyword>
<feature type="transmembrane region" description="Helical" evidence="6">
    <location>
        <begin position="28"/>
        <end position="45"/>
    </location>
</feature>
<evidence type="ECO:0000313" key="11">
    <source>
        <dbReference type="Proteomes" id="UP001152797"/>
    </source>
</evidence>
<feature type="transmembrane region" description="Helical" evidence="6">
    <location>
        <begin position="95"/>
        <end position="118"/>
    </location>
</feature>
<dbReference type="Proteomes" id="UP001152797">
    <property type="component" value="Unassembled WGS sequence"/>
</dbReference>
<evidence type="ECO:0000256" key="4">
    <source>
        <dbReference type="ARBA" id="ARBA00023136"/>
    </source>
</evidence>
<keyword evidence="11" id="KW-1185">Reference proteome</keyword>
<feature type="compositionally biased region" description="Polar residues" evidence="5">
    <location>
        <begin position="276"/>
        <end position="294"/>
    </location>
</feature>
<comment type="caution">
    <text evidence="8">The sequence shown here is derived from an EMBL/GenBank/DDBJ whole genome shotgun (WGS) entry which is preliminary data.</text>
</comment>
<evidence type="ECO:0000259" key="7">
    <source>
        <dbReference type="Pfam" id="PF00916"/>
    </source>
</evidence>
<dbReference type="Pfam" id="PF00916">
    <property type="entry name" value="Sulfate_transp"/>
    <property type="match status" value="1"/>
</dbReference>
<evidence type="ECO:0000256" key="1">
    <source>
        <dbReference type="ARBA" id="ARBA00004141"/>
    </source>
</evidence>
<gene>
    <name evidence="8" type="ORF">C1SCF055_LOCUS30039</name>
</gene>
<dbReference type="InterPro" id="IPR011547">
    <property type="entry name" value="SLC26A/SulP_dom"/>
</dbReference>
<dbReference type="InterPro" id="IPR001902">
    <property type="entry name" value="SLC26A/SulP_fam"/>
</dbReference>
<reference evidence="9" key="2">
    <citation type="submission" date="2024-04" db="EMBL/GenBank/DDBJ databases">
        <authorList>
            <person name="Chen Y."/>
            <person name="Shah S."/>
            <person name="Dougan E. K."/>
            <person name="Thang M."/>
            <person name="Chan C."/>
        </authorList>
    </citation>
    <scope>NUCLEOTIDE SEQUENCE [LARGE SCALE GENOMIC DNA]</scope>
</reference>
<evidence type="ECO:0000256" key="2">
    <source>
        <dbReference type="ARBA" id="ARBA00022692"/>
    </source>
</evidence>
<dbReference type="PANTHER" id="PTHR11814">
    <property type="entry name" value="SULFATE TRANSPORTER"/>
    <property type="match status" value="1"/>
</dbReference>
<evidence type="ECO:0000313" key="9">
    <source>
        <dbReference type="EMBL" id="CAL1157607.1"/>
    </source>
</evidence>
<evidence type="ECO:0000256" key="6">
    <source>
        <dbReference type="SAM" id="Phobius"/>
    </source>
</evidence>
<feature type="region of interest" description="Disordered" evidence="5">
    <location>
        <begin position="276"/>
        <end position="301"/>
    </location>
</feature>
<proteinExistence type="predicted"/>
<dbReference type="EMBL" id="CAMXCT030003391">
    <property type="protein sequence ID" value="CAL4791544.1"/>
    <property type="molecule type" value="Genomic_DNA"/>
</dbReference>
<feature type="domain" description="SLC26A/SulP transporter" evidence="7">
    <location>
        <begin position="3"/>
        <end position="176"/>
    </location>
</feature>
<reference evidence="8" key="1">
    <citation type="submission" date="2022-10" db="EMBL/GenBank/DDBJ databases">
        <authorList>
            <person name="Chen Y."/>
            <person name="Dougan E. K."/>
            <person name="Chan C."/>
            <person name="Rhodes N."/>
            <person name="Thang M."/>
        </authorList>
    </citation>
    <scope>NUCLEOTIDE SEQUENCE</scope>
</reference>
<evidence type="ECO:0000313" key="8">
    <source>
        <dbReference type="EMBL" id="CAI4004232.1"/>
    </source>
</evidence>
<organism evidence="8">
    <name type="scientific">Cladocopium goreaui</name>
    <dbReference type="NCBI Taxonomy" id="2562237"/>
    <lineage>
        <taxon>Eukaryota</taxon>
        <taxon>Sar</taxon>
        <taxon>Alveolata</taxon>
        <taxon>Dinophyceae</taxon>
        <taxon>Suessiales</taxon>
        <taxon>Symbiodiniaceae</taxon>
        <taxon>Cladocopium</taxon>
    </lineage>
</organism>
<dbReference type="EMBL" id="CAMXCT020003391">
    <property type="protein sequence ID" value="CAL1157607.1"/>
    <property type="molecule type" value="Genomic_DNA"/>
</dbReference>
<sequence>MEGATVAVMGVPESLAYAEIAGLPHVPWWYALVMPQLVYSFLGMSRKLMVGPVAMISLLLQEGLEGSMDQYQCPLWHNQTHSEVERQRHVCQEKYVDLAILQSLLCGCFLTLFCVLQLGFLLKFLGHPVISGFSSGSAIVIMLHQLKNFVGYEVASSEFPILKMWAYASKASEVQPMIGDHWRHTGRISAFLPSGILKMDLARCERKFTALGYYCPYRSVGISHVRMRLLEVSREVLFAAVVAERRKVLAFLAALAVHIFAETFVQFKDTTSTTSALRGQVQSKATEATDSETFPKSPMPMAKVTGTDAEVDPSNPSNTDTKPLSYYAGMLTNPPSEEDSEKDMITPTLKFIGYGAVFGFAYLALFIGLNSEGAFLLPPQICAGRNCREPETLSGKQLSVETDCLRCGTQLVPREKERLCDVDGSLHRNTLLGTFTGYWRGGAASRLCI</sequence>
<evidence type="ECO:0000256" key="5">
    <source>
        <dbReference type="SAM" id="MobiDB-lite"/>
    </source>
</evidence>
<dbReference type="GO" id="GO:0016020">
    <property type="term" value="C:membrane"/>
    <property type="evidence" value="ECO:0007669"/>
    <property type="project" value="UniProtKB-SubCell"/>
</dbReference>
<evidence type="ECO:0000256" key="3">
    <source>
        <dbReference type="ARBA" id="ARBA00022989"/>
    </source>
</evidence>
<comment type="subcellular location">
    <subcellularLocation>
        <location evidence="1">Membrane</location>
        <topology evidence="1">Multi-pass membrane protein</topology>
    </subcellularLocation>
</comment>
<feature type="region of interest" description="Disordered" evidence="5">
    <location>
        <begin position="306"/>
        <end position="325"/>
    </location>
</feature>
<feature type="transmembrane region" description="Helical" evidence="6">
    <location>
        <begin position="124"/>
        <end position="143"/>
    </location>
</feature>
<dbReference type="OrthoDB" id="406953at2759"/>
<keyword evidence="2 6" id="KW-0812">Transmembrane</keyword>